<comment type="caution">
    <text evidence="9">The sequence shown here is derived from an EMBL/GenBank/DDBJ whole genome shotgun (WGS) entry which is preliminary data.</text>
</comment>
<feature type="region of interest" description="Disordered" evidence="7">
    <location>
        <begin position="950"/>
        <end position="1015"/>
    </location>
</feature>
<dbReference type="InterPro" id="IPR001394">
    <property type="entry name" value="Peptidase_C19_UCH"/>
</dbReference>
<feature type="compositionally biased region" description="Low complexity" evidence="7">
    <location>
        <begin position="979"/>
        <end position="1000"/>
    </location>
</feature>
<dbReference type="EC" id="3.4.19.12" evidence="2"/>
<accession>A0AAD4QBG6</accession>
<dbReference type="Proteomes" id="UP001201163">
    <property type="component" value="Unassembled WGS sequence"/>
</dbReference>
<sequence>MANNDNKKTFDARSDPISPEGVAPIPPTTFYGNQVQSQRPPPLPNRPAAPALGSASTGHYTIQASEKSPFREPELVQEDLDQPALENYSTDQGARPFVYNTPPQEEGWGNIQEGPWPAQGGHFYGNTTSDPFAQTDRWVASAPPPTWGTFEDGWATGSARRSVPIDGRNDIEETRWWDTQVREAHARPGQGILPPILADRLHNPEHTLFSVTVTPPDLKPSLPPAPAQPPPTQSESPKQHRSSDSGSSSHGGSSLPAHVPSACFPTAEETRTAVPHPNAYYCRKHNGWVLLIWKSSSVNPPLARSFTGTLPDQSRRRSTNSCVSDGEQPMGPANVTHHFHAYERAVDARRLTHPFNASEWEHEERSKLRHRKMTLRGDDTATATSELEQAVDDARMEVEREDGEGDLLDLYVCCQCSFYVIASDVIPGVVPVKLLEDLVKNRVENPPPDKSGELAALITLETILTIIENRVWKGETRTLPVSRKTFQTKLGWSDTISRIFACLGFETMQSEPVQDVVLSPPHIDSTPAGRLARSKLLRAWVELEAWVADYSRRFAPALKAHASPHKLWVKIDSAREEYQRAIGAHPDQIARGQLPQILSEYDKIDESLMHLGLTKSTYSPELLAFAYFAQVRCNPAQTIEFFSSFYTVCQMVTTLTDEPATMLQSFVFDERERGRFTREDFQEAPSTLGFGPLGTLSVDYDDDVPDDFVENAWREAVRRAWREGAGAPGGDGQRLTLANEAFRRIAEVRGSEVLWKKWEQAKDGGMTPERAYATLEVPAEIDDGMLITVFAMRVEDQPNQVDRMREAVAVIAEMRDSDRLRKFLETGSDPGETVPATRQDWPRGLNQLGNTCYLNSLLQYFYTIKDLRDAVAHLLNSSSRKTVDEDKLTDDDLKRHRVGGRLVTRKEILRSKKFVSELAELFWHLEHADIASVTPTMELAKLALVTSKDEEDDIEQTATDSSNDTDATLVEDAPAPRAGTRTGTGSPVGSPGASSSSVLGKRARDKEADVGSRMSIDSVTDKDNFVIISKSADAGPSDLGLGVSAGAGTATDVEMKDAEAPAQSGAKPPLPPRKTSESVMMFGRQHDVSECMDNCVFQIETALLKFDGMDESEDGKSSVVKRLFYGTLRQRLIAPTPEGARAVSTHDSENVFSILPVSVSDEGYDIYDGLSNYFHSTAQLDSNTVSMEITLVDLPPVLQIQLQRVQWDRETGQSWKSQAYVKFGETICMDRFLDSANPDKKARSKAILSELSKCHDRIHLLKTGQHAPFTSALSNTHDILKGLQETMLLPELDDQLLSDLAAERDYVSDELDMLRGSAASMKLELEDIWREEHEAVYELTSVFVHRGATPQWGHYFFYSRHLPENPDSWFKYNDSEVSVVSKEEVLADTTGSTANPYMLVFVRKGSDMIGTVKRCDPMILEDA</sequence>
<feature type="region of interest" description="Disordered" evidence="7">
    <location>
        <begin position="210"/>
        <end position="261"/>
    </location>
</feature>
<name>A0AAD4QBG6_9AGAM</name>
<evidence type="ECO:0000256" key="2">
    <source>
        <dbReference type="ARBA" id="ARBA00012759"/>
    </source>
</evidence>
<dbReference type="InterPro" id="IPR028889">
    <property type="entry name" value="USP"/>
</dbReference>
<dbReference type="GO" id="GO:0043161">
    <property type="term" value="P:proteasome-mediated ubiquitin-dependent protein catabolic process"/>
    <property type="evidence" value="ECO:0007669"/>
    <property type="project" value="InterPro"/>
</dbReference>
<dbReference type="PROSITE" id="PS50235">
    <property type="entry name" value="USP_3"/>
    <property type="match status" value="1"/>
</dbReference>
<evidence type="ECO:0000313" key="10">
    <source>
        <dbReference type="Proteomes" id="UP001201163"/>
    </source>
</evidence>
<keyword evidence="10" id="KW-1185">Reference proteome</keyword>
<dbReference type="PANTHER" id="PTHR43982:SF6">
    <property type="entry name" value="UBIQUITIN CARBOXYL-TERMINAL HYDROLASE 2-RELATED"/>
    <property type="match status" value="1"/>
</dbReference>
<keyword evidence="5" id="KW-0378">Hydrolase</keyword>
<dbReference type="InterPro" id="IPR044635">
    <property type="entry name" value="UBP14-like"/>
</dbReference>
<feature type="compositionally biased region" description="Pro residues" evidence="7">
    <location>
        <begin position="217"/>
        <end position="232"/>
    </location>
</feature>
<keyword evidence="6" id="KW-0788">Thiol protease</keyword>
<reference evidence="9" key="1">
    <citation type="submission" date="2022-01" db="EMBL/GenBank/DDBJ databases">
        <title>Comparative genomics reveals a dynamic genome evolution in the ectomycorrhizal milk-cap (Lactarius) mushrooms.</title>
        <authorList>
            <consortium name="DOE Joint Genome Institute"/>
            <person name="Lebreton A."/>
            <person name="Tang N."/>
            <person name="Kuo A."/>
            <person name="LaButti K."/>
            <person name="Drula E."/>
            <person name="Barry K."/>
            <person name="Clum A."/>
            <person name="Lipzen A."/>
            <person name="Mousain D."/>
            <person name="Ng V."/>
            <person name="Wang R."/>
            <person name="Wang X."/>
            <person name="Dai Y."/>
            <person name="Henrissat B."/>
            <person name="Grigoriev I.V."/>
            <person name="Guerin-Laguette A."/>
            <person name="Yu F."/>
            <person name="Martin F.M."/>
        </authorList>
    </citation>
    <scope>NUCLEOTIDE SEQUENCE</scope>
    <source>
        <strain evidence="9">QP</strain>
    </source>
</reference>
<dbReference type="Gene3D" id="3.90.70.10">
    <property type="entry name" value="Cysteine proteinases"/>
    <property type="match status" value="2"/>
</dbReference>
<dbReference type="GO" id="GO:0061136">
    <property type="term" value="P:regulation of proteasomal protein catabolic process"/>
    <property type="evidence" value="ECO:0007669"/>
    <property type="project" value="TreeGrafter"/>
</dbReference>
<evidence type="ECO:0000313" key="9">
    <source>
        <dbReference type="EMBL" id="KAH8992948.1"/>
    </source>
</evidence>
<dbReference type="PROSITE" id="PS00973">
    <property type="entry name" value="USP_2"/>
    <property type="match status" value="1"/>
</dbReference>
<feature type="compositionally biased region" description="Low complexity" evidence="7">
    <location>
        <begin position="957"/>
        <end position="968"/>
    </location>
</feature>
<dbReference type="Pfam" id="PF13446">
    <property type="entry name" value="RPT"/>
    <property type="match status" value="1"/>
</dbReference>
<proteinExistence type="predicted"/>
<gene>
    <name evidence="9" type="ORF">EDB92DRAFT_1985963</name>
</gene>
<dbReference type="InterPro" id="IPR025305">
    <property type="entry name" value="UCH_repeat_domain"/>
</dbReference>
<dbReference type="GO" id="GO:0004843">
    <property type="term" value="F:cysteine-type deubiquitinase activity"/>
    <property type="evidence" value="ECO:0007669"/>
    <property type="project" value="UniProtKB-EC"/>
</dbReference>
<dbReference type="PROSITE" id="PS00972">
    <property type="entry name" value="USP_1"/>
    <property type="match status" value="1"/>
</dbReference>
<evidence type="ECO:0000256" key="6">
    <source>
        <dbReference type="ARBA" id="ARBA00022807"/>
    </source>
</evidence>
<feature type="region of interest" description="Disordered" evidence="7">
    <location>
        <begin position="1"/>
        <end position="161"/>
    </location>
</feature>
<evidence type="ECO:0000259" key="8">
    <source>
        <dbReference type="PROSITE" id="PS50235"/>
    </source>
</evidence>
<dbReference type="InterPro" id="IPR018200">
    <property type="entry name" value="USP_CS"/>
</dbReference>
<dbReference type="CDD" id="cd02666">
    <property type="entry name" value="Peptidase_C19J"/>
    <property type="match status" value="1"/>
</dbReference>
<dbReference type="Pfam" id="PF00443">
    <property type="entry name" value="UCH"/>
    <property type="match status" value="2"/>
</dbReference>
<dbReference type="GO" id="GO:0070628">
    <property type="term" value="F:proteasome binding"/>
    <property type="evidence" value="ECO:0007669"/>
    <property type="project" value="TreeGrafter"/>
</dbReference>
<organism evidence="9 10">
    <name type="scientific">Lactarius akahatsu</name>
    <dbReference type="NCBI Taxonomy" id="416441"/>
    <lineage>
        <taxon>Eukaryota</taxon>
        <taxon>Fungi</taxon>
        <taxon>Dikarya</taxon>
        <taxon>Basidiomycota</taxon>
        <taxon>Agaricomycotina</taxon>
        <taxon>Agaricomycetes</taxon>
        <taxon>Russulales</taxon>
        <taxon>Russulaceae</taxon>
        <taxon>Lactarius</taxon>
    </lineage>
</organism>
<keyword evidence="4" id="KW-0833">Ubl conjugation pathway</keyword>
<dbReference type="PANTHER" id="PTHR43982">
    <property type="entry name" value="UBIQUITIN CARBOXYL-TERMINAL HYDROLASE"/>
    <property type="match status" value="1"/>
</dbReference>
<protein>
    <recommendedName>
        <fullName evidence="2">ubiquitinyl hydrolase 1</fullName>
        <ecNumber evidence="2">3.4.19.12</ecNumber>
    </recommendedName>
</protein>
<evidence type="ECO:0000256" key="4">
    <source>
        <dbReference type="ARBA" id="ARBA00022786"/>
    </source>
</evidence>
<evidence type="ECO:0000256" key="1">
    <source>
        <dbReference type="ARBA" id="ARBA00000707"/>
    </source>
</evidence>
<comment type="catalytic activity">
    <reaction evidence="1">
        <text>Thiol-dependent hydrolysis of ester, thioester, amide, peptide and isopeptide bonds formed by the C-terminal Gly of ubiquitin (a 76-residue protein attached to proteins as an intracellular targeting signal).</text>
        <dbReference type="EC" id="3.4.19.12"/>
    </reaction>
</comment>
<evidence type="ECO:0000256" key="5">
    <source>
        <dbReference type="ARBA" id="ARBA00022801"/>
    </source>
</evidence>
<evidence type="ECO:0000256" key="7">
    <source>
        <dbReference type="SAM" id="MobiDB-lite"/>
    </source>
</evidence>
<feature type="compositionally biased region" description="Polar residues" evidence="7">
    <location>
        <begin position="54"/>
        <end position="66"/>
    </location>
</feature>
<feature type="compositionally biased region" description="Low complexity" evidence="7">
    <location>
        <begin position="244"/>
        <end position="254"/>
    </location>
</feature>
<evidence type="ECO:0000256" key="3">
    <source>
        <dbReference type="ARBA" id="ARBA00022670"/>
    </source>
</evidence>
<dbReference type="InterPro" id="IPR038765">
    <property type="entry name" value="Papain-like_cys_pep_sf"/>
</dbReference>
<feature type="compositionally biased region" description="Basic and acidic residues" evidence="7">
    <location>
        <begin position="1"/>
        <end position="14"/>
    </location>
</feature>
<dbReference type="SUPFAM" id="SSF54001">
    <property type="entry name" value="Cysteine proteinases"/>
    <property type="match status" value="1"/>
</dbReference>
<feature type="domain" description="USP" evidence="8">
    <location>
        <begin position="843"/>
        <end position="1404"/>
    </location>
</feature>
<keyword evidence="3" id="KW-0645">Protease</keyword>
<feature type="region of interest" description="Disordered" evidence="7">
    <location>
        <begin position="304"/>
        <end position="333"/>
    </location>
</feature>
<dbReference type="GO" id="GO:0016579">
    <property type="term" value="P:protein deubiquitination"/>
    <property type="evidence" value="ECO:0007669"/>
    <property type="project" value="InterPro"/>
</dbReference>
<dbReference type="EMBL" id="JAKELL010000020">
    <property type="protein sequence ID" value="KAH8992948.1"/>
    <property type="molecule type" value="Genomic_DNA"/>
</dbReference>